<keyword evidence="4 6" id="KW-0378">Hydrolase</keyword>
<feature type="active site" description="Charge relay system" evidence="6">
    <location>
        <position position="87"/>
    </location>
</feature>
<dbReference type="PROSITE" id="PS00137">
    <property type="entry name" value="SUBTILASE_HIS"/>
    <property type="match status" value="1"/>
</dbReference>
<dbReference type="GO" id="GO:0006508">
    <property type="term" value="P:proteolysis"/>
    <property type="evidence" value="ECO:0007669"/>
    <property type="project" value="UniProtKB-KW"/>
</dbReference>
<evidence type="ECO:0000256" key="3">
    <source>
        <dbReference type="ARBA" id="ARBA00022723"/>
    </source>
</evidence>
<evidence type="ECO:0000256" key="2">
    <source>
        <dbReference type="ARBA" id="ARBA00022670"/>
    </source>
</evidence>
<evidence type="ECO:0000256" key="1">
    <source>
        <dbReference type="ARBA" id="ARBA00011073"/>
    </source>
</evidence>
<dbReference type="PANTHER" id="PTHR43806:SF11">
    <property type="entry name" value="CEREVISIN-RELATED"/>
    <property type="match status" value="1"/>
</dbReference>
<keyword evidence="5 6" id="KW-0720">Serine protease</keyword>
<evidence type="ECO:0000313" key="10">
    <source>
        <dbReference type="Proteomes" id="UP000295416"/>
    </source>
</evidence>
<evidence type="ECO:0000256" key="4">
    <source>
        <dbReference type="ARBA" id="ARBA00022801"/>
    </source>
</evidence>
<dbReference type="InterPro" id="IPR034202">
    <property type="entry name" value="Subtilisin_Carlsberg-like"/>
</dbReference>
<keyword evidence="3" id="KW-0479">Metal-binding</keyword>
<dbReference type="GO" id="GO:0004252">
    <property type="term" value="F:serine-type endopeptidase activity"/>
    <property type="evidence" value="ECO:0007669"/>
    <property type="project" value="UniProtKB-UniRule"/>
</dbReference>
<dbReference type="InterPro" id="IPR036852">
    <property type="entry name" value="Peptidase_S8/S53_dom_sf"/>
</dbReference>
<dbReference type="Gene3D" id="3.40.50.200">
    <property type="entry name" value="Peptidase S8/S53 domain"/>
    <property type="match status" value="1"/>
</dbReference>
<keyword evidence="10" id="KW-1185">Reference proteome</keyword>
<organism evidence="9 10">
    <name type="scientific">Scopulibacillus darangshiensis</name>
    <dbReference type="NCBI Taxonomy" id="442528"/>
    <lineage>
        <taxon>Bacteria</taxon>
        <taxon>Bacillati</taxon>
        <taxon>Bacillota</taxon>
        <taxon>Bacilli</taxon>
        <taxon>Bacillales</taxon>
        <taxon>Sporolactobacillaceae</taxon>
        <taxon>Scopulibacillus</taxon>
    </lineage>
</organism>
<comment type="similarity">
    <text evidence="1 6 7">Belongs to the peptidase S8 family.</text>
</comment>
<dbReference type="InterPro" id="IPR015500">
    <property type="entry name" value="Peptidase_S8_subtilisin-rel"/>
</dbReference>
<sequence>MSEVRLIPFEVDEVVEQSQEVVPTGVELIEAPDIWKAAEKGKGVVVAVIDTGCESDHPDLKGRVIDGKNFTTDYGQDESNYEDNNGHGTHVCGTIAANADKKGVVGVAPEASILALKALTEEGSGQFKWIIDAINYAVDWKGPQNQKVGVISMSLGGPQDVPELHDAIKRAVENNISVVCAAGNEGDGRNETPETSYPGDYNEVVQVGAVDMTRNLAPFSNSNDEIDLVAPGVNVLSTFIGGRYAKLSGTSMATPHVSGAIALLINESNKRFERTLTEPEIYAQLVKHTVTCGYPASGEGNGIVALGIVQKIDDIIKRLTPGGGQSFPNKVRV</sequence>
<dbReference type="InterPro" id="IPR023827">
    <property type="entry name" value="Peptidase_S8_Asp-AS"/>
</dbReference>
<evidence type="ECO:0000256" key="6">
    <source>
        <dbReference type="PROSITE-ProRule" id="PRU01240"/>
    </source>
</evidence>
<dbReference type="PROSITE" id="PS00138">
    <property type="entry name" value="SUBTILASE_SER"/>
    <property type="match status" value="1"/>
</dbReference>
<proteinExistence type="inferred from homology"/>
<gene>
    <name evidence="9" type="ORF">EV207_105104</name>
</gene>
<dbReference type="InterPro" id="IPR000209">
    <property type="entry name" value="Peptidase_S8/S53_dom"/>
</dbReference>
<dbReference type="OrthoDB" id="9798386at2"/>
<evidence type="ECO:0000256" key="7">
    <source>
        <dbReference type="RuleBase" id="RU003355"/>
    </source>
</evidence>
<dbReference type="CDD" id="cd07477">
    <property type="entry name" value="Peptidases_S8_Subtilisin_subset"/>
    <property type="match status" value="1"/>
</dbReference>
<feature type="active site" description="Charge relay system" evidence="6">
    <location>
        <position position="251"/>
    </location>
</feature>
<evidence type="ECO:0000313" key="9">
    <source>
        <dbReference type="EMBL" id="TCP30575.1"/>
    </source>
</evidence>
<dbReference type="EMBL" id="SLXK01000005">
    <property type="protein sequence ID" value="TCP30575.1"/>
    <property type="molecule type" value="Genomic_DNA"/>
</dbReference>
<dbReference type="PROSITE" id="PS51892">
    <property type="entry name" value="SUBTILASE"/>
    <property type="match status" value="1"/>
</dbReference>
<dbReference type="Proteomes" id="UP000295416">
    <property type="component" value="Unassembled WGS sequence"/>
</dbReference>
<dbReference type="PANTHER" id="PTHR43806">
    <property type="entry name" value="PEPTIDASE S8"/>
    <property type="match status" value="1"/>
</dbReference>
<feature type="domain" description="Peptidase S8/S53" evidence="8">
    <location>
        <begin position="41"/>
        <end position="290"/>
    </location>
</feature>
<dbReference type="PRINTS" id="PR00723">
    <property type="entry name" value="SUBTILISIN"/>
</dbReference>
<feature type="active site" description="Charge relay system" evidence="6">
    <location>
        <position position="50"/>
    </location>
</feature>
<dbReference type="Pfam" id="PF00082">
    <property type="entry name" value="Peptidase_S8"/>
    <property type="match status" value="1"/>
</dbReference>
<evidence type="ECO:0000256" key="5">
    <source>
        <dbReference type="ARBA" id="ARBA00022825"/>
    </source>
</evidence>
<dbReference type="InterPro" id="IPR022398">
    <property type="entry name" value="Peptidase_S8_His-AS"/>
</dbReference>
<dbReference type="InterPro" id="IPR050131">
    <property type="entry name" value="Peptidase_S8_subtilisin-like"/>
</dbReference>
<comment type="caution">
    <text evidence="9">The sequence shown here is derived from an EMBL/GenBank/DDBJ whole genome shotgun (WGS) entry which is preliminary data.</text>
</comment>
<name>A0A4R2P9N1_9BACL</name>
<dbReference type="PROSITE" id="PS00136">
    <property type="entry name" value="SUBTILASE_ASP"/>
    <property type="match status" value="1"/>
</dbReference>
<evidence type="ECO:0000259" key="8">
    <source>
        <dbReference type="Pfam" id="PF00082"/>
    </source>
</evidence>
<dbReference type="InterPro" id="IPR023828">
    <property type="entry name" value="Peptidase_S8_Ser-AS"/>
</dbReference>
<dbReference type="RefSeq" id="WP_132744542.1">
    <property type="nucleotide sequence ID" value="NZ_SLXK01000005.1"/>
</dbReference>
<dbReference type="SUPFAM" id="SSF52743">
    <property type="entry name" value="Subtilisin-like"/>
    <property type="match status" value="1"/>
</dbReference>
<reference evidence="9 10" key="1">
    <citation type="submission" date="2019-03" db="EMBL/GenBank/DDBJ databases">
        <title>Genomic Encyclopedia of Type Strains, Phase IV (KMG-IV): sequencing the most valuable type-strain genomes for metagenomic binning, comparative biology and taxonomic classification.</title>
        <authorList>
            <person name="Goeker M."/>
        </authorList>
    </citation>
    <scope>NUCLEOTIDE SEQUENCE [LARGE SCALE GENOMIC DNA]</scope>
    <source>
        <strain evidence="9 10">DSM 19377</strain>
    </source>
</reference>
<dbReference type="AlphaFoldDB" id="A0A4R2P9N1"/>
<protein>
    <submittedName>
        <fullName evidence="9">Type II signal peptidase</fullName>
    </submittedName>
</protein>
<dbReference type="GO" id="GO:0046872">
    <property type="term" value="F:metal ion binding"/>
    <property type="evidence" value="ECO:0007669"/>
    <property type="project" value="UniProtKB-KW"/>
</dbReference>
<accession>A0A4R2P9N1</accession>
<keyword evidence="2 6" id="KW-0645">Protease</keyword>